<evidence type="ECO:0000313" key="3">
    <source>
        <dbReference type="Proteomes" id="UP001286313"/>
    </source>
</evidence>
<feature type="transmembrane region" description="Helical" evidence="1">
    <location>
        <begin position="6"/>
        <end position="25"/>
    </location>
</feature>
<sequence length="139" mass="15580">MRVSLYLSFCVVTVTLFLMVVLTCGKPQGVGIRVNNNALFTLGAGLLLTGLAFHAGQESTRHQQQQQYYPQNQYYRPTTSKKNNLKNEEMGNPMEPFLLALQHGEDGEDCDNLFSNCTLTSNQLIQQFQEMKAATSVKL</sequence>
<proteinExistence type="predicted"/>
<keyword evidence="1" id="KW-0812">Transmembrane</keyword>
<evidence type="ECO:0000313" key="2">
    <source>
        <dbReference type="EMBL" id="KAK3883047.1"/>
    </source>
</evidence>
<dbReference type="AlphaFoldDB" id="A0AAE1FYJ3"/>
<comment type="caution">
    <text evidence="2">The sequence shown here is derived from an EMBL/GenBank/DDBJ whole genome shotgun (WGS) entry which is preliminary data.</text>
</comment>
<evidence type="ECO:0000256" key="1">
    <source>
        <dbReference type="SAM" id="Phobius"/>
    </source>
</evidence>
<reference evidence="2" key="1">
    <citation type="submission" date="2023-10" db="EMBL/GenBank/DDBJ databases">
        <title>Genome assemblies of two species of porcelain crab, Petrolisthes cinctipes and Petrolisthes manimaculis (Anomura: Porcellanidae).</title>
        <authorList>
            <person name="Angst P."/>
        </authorList>
    </citation>
    <scope>NUCLEOTIDE SEQUENCE</scope>
    <source>
        <strain evidence="2">PB745_01</strain>
        <tissue evidence="2">Gill</tissue>
    </source>
</reference>
<feature type="transmembrane region" description="Helical" evidence="1">
    <location>
        <begin position="37"/>
        <end position="56"/>
    </location>
</feature>
<keyword evidence="1" id="KW-1133">Transmembrane helix</keyword>
<keyword evidence="1" id="KW-0472">Membrane</keyword>
<gene>
    <name evidence="2" type="ORF">Pcinc_012608</name>
</gene>
<name>A0AAE1FYJ3_PETCI</name>
<keyword evidence="3" id="KW-1185">Reference proteome</keyword>
<protein>
    <submittedName>
        <fullName evidence="2">Uncharacterized protein</fullName>
    </submittedName>
</protein>
<accession>A0AAE1FYJ3</accession>
<organism evidence="2 3">
    <name type="scientific">Petrolisthes cinctipes</name>
    <name type="common">Flat porcelain crab</name>
    <dbReference type="NCBI Taxonomy" id="88211"/>
    <lineage>
        <taxon>Eukaryota</taxon>
        <taxon>Metazoa</taxon>
        <taxon>Ecdysozoa</taxon>
        <taxon>Arthropoda</taxon>
        <taxon>Crustacea</taxon>
        <taxon>Multicrustacea</taxon>
        <taxon>Malacostraca</taxon>
        <taxon>Eumalacostraca</taxon>
        <taxon>Eucarida</taxon>
        <taxon>Decapoda</taxon>
        <taxon>Pleocyemata</taxon>
        <taxon>Anomura</taxon>
        <taxon>Galatheoidea</taxon>
        <taxon>Porcellanidae</taxon>
        <taxon>Petrolisthes</taxon>
    </lineage>
</organism>
<dbReference type="EMBL" id="JAWQEG010001031">
    <property type="protein sequence ID" value="KAK3883047.1"/>
    <property type="molecule type" value="Genomic_DNA"/>
</dbReference>
<dbReference type="Proteomes" id="UP001286313">
    <property type="component" value="Unassembled WGS sequence"/>
</dbReference>